<feature type="domain" description="DUF7146" evidence="3">
    <location>
        <begin position="127"/>
        <end position="214"/>
    </location>
</feature>
<comment type="caution">
    <text evidence="4">The sequence shown here is derived from an EMBL/GenBank/DDBJ whole genome shotgun (WGS) entry which is preliminary data.</text>
</comment>
<dbReference type="Pfam" id="PF23639">
    <property type="entry name" value="DUF7146"/>
    <property type="match status" value="1"/>
</dbReference>
<proteinExistence type="predicted"/>
<evidence type="ECO:0000259" key="1">
    <source>
        <dbReference type="Pfam" id="PF08707"/>
    </source>
</evidence>
<organism evidence="4 5">
    <name type="scientific">Paraburkholderia aspalathi</name>
    <dbReference type="NCBI Taxonomy" id="1324617"/>
    <lineage>
        <taxon>Bacteria</taxon>
        <taxon>Pseudomonadati</taxon>
        <taxon>Pseudomonadota</taxon>
        <taxon>Betaproteobacteria</taxon>
        <taxon>Burkholderiales</taxon>
        <taxon>Burkholderiaceae</taxon>
        <taxon>Paraburkholderia</taxon>
    </lineage>
</organism>
<dbReference type="RefSeq" id="WP_234489197.1">
    <property type="nucleotide sequence ID" value="NZ_JAAGEO010000170.1"/>
</dbReference>
<dbReference type="Pfam" id="PF13362">
    <property type="entry name" value="Toprim_3"/>
    <property type="match status" value="1"/>
</dbReference>
<dbReference type="Proteomes" id="UP000674425">
    <property type="component" value="Unassembled WGS sequence"/>
</dbReference>
<dbReference type="Pfam" id="PF08707">
    <property type="entry name" value="PriCT_2"/>
    <property type="match status" value="1"/>
</dbReference>
<evidence type="ECO:0000259" key="3">
    <source>
        <dbReference type="Pfam" id="PF23639"/>
    </source>
</evidence>
<dbReference type="InterPro" id="IPR014819">
    <property type="entry name" value="PriCT_2"/>
</dbReference>
<feature type="domain" description="Toprim" evidence="2">
    <location>
        <begin position="225"/>
        <end position="301"/>
    </location>
</feature>
<dbReference type="EMBL" id="CAJNAU010000170">
    <property type="protein sequence ID" value="CAE6862097.1"/>
    <property type="molecule type" value="Genomic_DNA"/>
</dbReference>
<protein>
    <recommendedName>
        <fullName evidence="6">Toprim domain-containing protein</fullName>
    </recommendedName>
</protein>
<name>A0ABN7NG72_9BURK</name>
<evidence type="ECO:0000313" key="5">
    <source>
        <dbReference type="Proteomes" id="UP000674425"/>
    </source>
</evidence>
<keyword evidence="5" id="KW-1185">Reference proteome</keyword>
<evidence type="ECO:0000259" key="2">
    <source>
        <dbReference type="Pfam" id="PF13362"/>
    </source>
</evidence>
<gene>
    <name evidence="4" type="ORF">R69658_07668</name>
</gene>
<dbReference type="InterPro" id="IPR006171">
    <property type="entry name" value="TOPRIM_dom"/>
</dbReference>
<dbReference type="InterPro" id="IPR055570">
    <property type="entry name" value="DUF7146"/>
</dbReference>
<evidence type="ECO:0000313" key="4">
    <source>
        <dbReference type="EMBL" id="CAE6862097.1"/>
    </source>
</evidence>
<feature type="domain" description="Primase C-terminal 2" evidence="1">
    <location>
        <begin position="8"/>
        <end position="79"/>
    </location>
</feature>
<evidence type="ECO:0008006" key="6">
    <source>
        <dbReference type="Google" id="ProtNLM"/>
    </source>
</evidence>
<sequence length="302" mass="32851">MLSEIDRARSALFHLDAGCDRETWVRIGMAARSAGLDIGEWIDWCSTRANYSGEREARTVWQSFRSDGGIGAATLFRLALDAGWRVSSKIRSEINALPVNKIVQSSERLVRATLDPRWLTYWNSLGQIRDSGREYLESRQCMLPPVDGDLRFDPAGRHPSDYTGPCLVALVTDILTGVPISLHRTWVNSDGNKADVDPSRLLLGGHRKAGGAIRLWPDEAVTHGLAIAEGIETALSLARVFQPVWALIDAGNLSKFPPLAGVDALTVAVDDDAAGAKAADTCAERWAVVDRDISLVEAIHGA</sequence>
<reference evidence="4 5" key="1">
    <citation type="submission" date="2021-02" db="EMBL/GenBank/DDBJ databases">
        <authorList>
            <person name="Vanwijnsberghe S."/>
        </authorList>
    </citation>
    <scope>NUCLEOTIDE SEQUENCE [LARGE SCALE GENOMIC DNA]</scope>
    <source>
        <strain evidence="4 5">R-69658</strain>
    </source>
</reference>
<accession>A0ABN7NG72</accession>